<evidence type="ECO:0000256" key="1">
    <source>
        <dbReference type="SAM" id="MobiDB-lite"/>
    </source>
</evidence>
<feature type="compositionally biased region" description="Low complexity" evidence="1">
    <location>
        <begin position="174"/>
        <end position="188"/>
    </location>
</feature>
<feature type="region of interest" description="Disordered" evidence="1">
    <location>
        <begin position="174"/>
        <end position="275"/>
    </location>
</feature>
<evidence type="ECO:0000256" key="2">
    <source>
        <dbReference type="SAM" id="Phobius"/>
    </source>
</evidence>
<keyword evidence="2" id="KW-0812">Transmembrane</keyword>
<dbReference type="AlphaFoldDB" id="A0A917F793"/>
<feature type="compositionally biased region" description="Acidic residues" evidence="1">
    <location>
        <begin position="196"/>
        <end position="205"/>
    </location>
</feature>
<feature type="domain" description="YdbS-like PH" evidence="3">
    <location>
        <begin position="87"/>
        <end position="155"/>
    </location>
</feature>
<evidence type="ECO:0000313" key="5">
    <source>
        <dbReference type="Proteomes" id="UP000605670"/>
    </source>
</evidence>
<name>A0A917F793_9MICO</name>
<evidence type="ECO:0000313" key="4">
    <source>
        <dbReference type="EMBL" id="GGF57370.1"/>
    </source>
</evidence>
<keyword evidence="5" id="KW-1185">Reference proteome</keyword>
<keyword evidence="2" id="KW-0472">Membrane</keyword>
<feature type="transmembrane region" description="Helical" evidence="2">
    <location>
        <begin position="34"/>
        <end position="56"/>
    </location>
</feature>
<dbReference type="PANTHER" id="PTHR37938:SF1">
    <property type="entry name" value="BLL0215 PROTEIN"/>
    <property type="match status" value="1"/>
</dbReference>
<reference evidence="4" key="2">
    <citation type="submission" date="2020-09" db="EMBL/GenBank/DDBJ databases">
        <authorList>
            <person name="Sun Q."/>
            <person name="Zhou Y."/>
        </authorList>
    </citation>
    <scope>NUCLEOTIDE SEQUENCE</scope>
    <source>
        <strain evidence="4">CGMCC 1.12160</strain>
    </source>
</reference>
<sequence length="275" mass="31267">MASDTSPSLRISRRVLDRYLLQGEVPVVATRQHWAVLAEPFATTLGALLLVGWLVANLDARTAVLGGPLWLAWLVVVGRAVWKLLAWHNDWFVATDRRLLLVYGLISQRVAMMPLNKVTDMNYQRSILGRLLGYGRFVLESAGQDQAMREIDFLPDPDEKYRRICAILFRDQPRTGGEQGARAAAGRAFAEHAETDPFETADVDDERPGFGDRFDPDVARVRPLGGQRRRWEPVERHELPSDWDWVDDEARRARAATRGRTERRVAVDPDPTPYR</sequence>
<dbReference type="InterPro" id="IPR005182">
    <property type="entry name" value="YdbS-like_PH"/>
</dbReference>
<dbReference type="Proteomes" id="UP000605670">
    <property type="component" value="Unassembled WGS sequence"/>
</dbReference>
<comment type="caution">
    <text evidence="4">The sequence shown here is derived from an EMBL/GenBank/DDBJ whole genome shotgun (WGS) entry which is preliminary data.</text>
</comment>
<dbReference type="Pfam" id="PF03703">
    <property type="entry name" value="bPH_2"/>
    <property type="match status" value="1"/>
</dbReference>
<reference evidence="4" key="1">
    <citation type="journal article" date="2014" name="Int. J. Syst. Evol. Microbiol.">
        <title>Complete genome sequence of Corynebacterium casei LMG S-19264T (=DSM 44701T), isolated from a smear-ripened cheese.</title>
        <authorList>
            <consortium name="US DOE Joint Genome Institute (JGI-PGF)"/>
            <person name="Walter F."/>
            <person name="Albersmeier A."/>
            <person name="Kalinowski J."/>
            <person name="Ruckert C."/>
        </authorList>
    </citation>
    <scope>NUCLEOTIDE SEQUENCE</scope>
    <source>
        <strain evidence="4">CGMCC 1.12160</strain>
    </source>
</reference>
<feature type="transmembrane region" description="Helical" evidence="2">
    <location>
        <begin position="62"/>
        <end position="82"/>
    </location>
</feature>
<dbReference type="PANTHER" id="PTHR37938">
    <property type="entry name" value="BLL0215 PROTEIN"/>
    <property type="match status" value="1"/>
</dbReference>
<dbReference type="EMBL" id="BMEM01000004">
    <property type="protein sequence ID" value="GGF57370.1"/>
    <property type="molecule type" value="Genomic_DNA"/>
</dbReference>
<organism evidence="4 5">
    <name type="scientific">Ornithinimicrobium tianjinense</name>
    <dbReference type="NCBI Taxonomy" id="1195761"/>
    <lineage>
        <taxon>Bacteria</taxon>
        <taxon>Bacillati</taxon>
        <taxon>Actinomycetota</taxon>
        <taxon>Actinomycetes</taxon>
        <taxon>Micrococcales</taxon>
        <taxon>Ornithinimicrobiaceae</taxon>
        <taxon>Ornithinimicrobium</taxon>
    </lineage>
</organism>
<feature type="compositionally biased region" description="Basic and acidic residues" evidence="1">
    <location>
        <begin position="229"/>
        <end position="240"/>
    </location>
</feature>
<protein>
    <recommendedName>
        <fullName evidence="3">YdbS-like PH domain-containing protein</fullName>
    </recommendedName>
</protein>
<gene>
    <name evidence="4" type="ORF">GCM10011366_26530</name>
</gene>
<keyword evidence="2" id="KW-1133">Transmembrane helix</keyword>
<feature type="compositionally biased region" description="Basic and acidic residues" evidence="1">
    <location>
        <begin position="206"/>
        <end position="220"/>
    </location>
</feature>
<proteinExistence type="predicted"/>
<dbReference type="RefSeq" id="WP_188431530.1">
    <property type="nucleotide sequence ID" value="NZ_BAABKH010000014.1"/>
</dbReference>
<accession>A0A917F793</accession>
<evidence type="ECO:0000259" key="3">
    <source>
        <dbReference type="Pfam" id="PF03703"/>
    </source>
</evidence>